<sequence>MSISYPSGLRELLEELETFGERNDATTTERASRMLNITPETGVFLSVLVRSMSARNILEIGTSNGYSTVWLASAAAAVGGRVTTLDVDARKTQLAIHNLRRAGLEHVVEPLTGDAGVHLARGAAGSWDFIFLDADRKPYATWWPDLWRGLRPNGLLVVDNAVSHAAEMEPLVERIRQEPGATQVLVPVGKGELMVLKATMREPGGTSPG</sequence>
<evidence type="ECO:0000256" key="3">
    <source>
        <dbReference type="ARBA" id="ARBA00022691"/>
    </source>
</evidence>
<dbReference type="GO" id="GO:0032259">
    <property type="term" value="P:methylation"/>
    <property type="evidence" value="ECO:0007669"/>
    <property type="project" value="UniProtKB-KW"/>
</dbReference>
<dbReference type="EMBL" id="ANAH02000007">
    <property type="protein sequence ID" value="EPX62447.1"/>
    <property type="molecule type" value="Genomic_DNA"/>
</dbReference>
<keyword evidence="3" id="KW-0949">S-adenosyl-L-methionine</keyword>
<dbReference type="GO" id="GO:0008171">
    <property type="term" value="F:O-methyltransferase activity"/>
    <property type="evidence" value="ECO:0007669"/>
    <property type="project" value="InterPro"/>
</dbReference>
<keyword evidence="2" id="KW-0808">Transferase</keyword>
<proteinExistence type="predicted"/>
<evidence type="ECO:0000256" key="1">
    <source>
        <dbReference type="ARBA" id="ARBA00022603"/>
    </source>
</evidence>
<evidence type="ECO:0000313" key="4">
    <source>
        <dbReference type="EMBL" id="EPX62447.1"/>
    </source>
</evidence>
<dbReference type="PANTHER" id="PTHR43167:SF1">
    <property type="entry name" value="PUTATIVE (AFU_ORTHOLOGUE AFUA_6G01830)-RELATED"/>
    <property type="match status" value="1"/>
</dbReference>
<dbReference type="eggNOG" id="COG4122">
    <property type="taxonomic scope" value="Bacteria"/>
</dbReference>
<gene>
    <name evidence="4" type="ORF">D187_008635</name>
</gene>
<dbReference type="SUPFAM" id="SSF53335">
    <property type="entry name" value="S-adenosyl-L-methionine-dependent methyltransferases"/>
    <property type="match status" value="1"/>
</dbReference>
<dbReference type="AlphaFoldDB" id="S9PJ55"/>
<comment type="caution">
    <text evidence="4">The sequence shown here is derived from an EMBL/GenBank/DDBJ whole genome shotgun (WGS) entry which is preliminary data.</text>
</comment>
<protein>
    <submittedName>
        <fullName evidence="4">O-methyltransferase, family 3</fullName>
    </submittedName>
</protein>
<dbReference type="InterPro" id="IPR002935">
    <property type="entry name" value="SAM_O-MeTrfase"/>
</dbReference>
<evidence type="ECO:0000313" key="5">
    <source>
        <dbReference type="Proteomes" id="UP000011682"/>
    </source>
</evidence>
<evidence type="ECO:0000256" key="2">
    <source>
        <dbReference type="ARBA" id="ARBA00022679"/>
    </source>
</evidence>
<dbReference type="InterPro" id="IPR029063">
    <property type="entry name" value="SAM-dependent_MTases_sf"/>
</dbReference>
<accession>S9PJ55</accession>
<dbReference type="Pfam" id="PF01596">
    <property type="entry name" value="Methyltransf_3"/>
    <property type="match status" value="1"/>
</dbReference>
<dbReference type="Proteomes" id="UP000011682">
    <property type="component" value="Unassembled WGS sequence"/>
</dbReference>
<name>S9PJ55_CYSF2</name>
<organism evidence="4 5">
    <name type="scientific">Cystobacter fuscus (strain ATCC 25194 / DSM 2262 / NBRC 100088 / M29)</name>
    <dbReference type="NCBI Taxonomy" id="1242864"/>
    <lineage>
        <taxon>Bacteria</taxon>
        <taxon>Pseudomonadati</taxon>
        <taxon>Myxococcota</taxon>
        <taxon>Myxococcia</taxon>
        <taxon>Myxococcales</taxon>
        <taxon>Cystobacterineae</taxon>
        <taxon>Archangiaceae</taxon>
        <taxon>Cystobacter</taxon>
    </lineage>
</organism>
<reference evidence="4" key="1">
    <citation type="submission" date="2013-05" db="EMBL/GenBank/DDBJ databases">
        <title>Genome assembly of Cystobacter fuscus DSM 2262.</title>
        <authorList>
            <person name="Sharma G."/>
            <person name="Khatri I."/>
            <person name="Kaur C."/>
            <person name="Mayilraj S."/>
            <person name="Subramanian S."/>
        </authorList>
    </citation>
    <scope>NUCLEOTIDE SEQUENCE [LARGE SCALE GENOMIC DNA]</scope>
    <source>
        <strain evidence="4">DSM 2262</strain>
    </source>
</reference>
<dbReference type="Gene3D" id="3.40.50.150">
    <property type="entry name" value="Vaccinia Virus protein VP39"/>
    <property type="match status" value="1"/>
</dbReference>
<dbReference type="CDD" id="cd02440">
    <property type="entry name" value="AdoMet_MTases"/>
    <property type="match status" value="1"/>
</dbReference>
<dbReference type="PROSITE" id="PS51682">
    <property type="entry name" value="SAM_OMT_I"/>
    <property type="match status" value="1"/>
</dbReference>
<dbReference type="PANTHER" id="PTHR43167">
    <property type="entry name" value="PUTATIVE (AFU_ORTHOLOGUE AFUA_6G01830)-RELATED"/>
    <property type="match status" value="1"/>
</dbReference>
<dbReference type="OrthoDB" id="9811000at2"/>
<dbReference type="RefSeq" id="WP_002621182.1">
    <property type="nucleotide sequence ID" value="NZ_ANAH02000007.1"/>
</dbReference>
<keyword evidence="5" id="KW-1185">Reference proteome</keyword>
<keyword evidence="1" id="KW-0489">Methyltransferase</keyword>